<dbReference type="GO" id="GO:0005840">
    <property type="term" value="C:ribosome"/>
    <property type="evidence" value="ECO:0007669"/>
    <property type="project" value="UniProtKB-KW"/>
</dbReference>
<dbReference type="EMBL" id="LN833431">
    <property type="protein sequence ID" value="CRF40157.1"/>
    <property type="molecule type" value="Genomic_DNA"/>
</dbReference>
<dbReference type="InterPro" id="IPR001014">
    <property type="entry name" value="Ribosomal_uL23_CS"/>
</dbReference>
<keyword evidence="4 6" id="KW-0689">Ribosomal protein</keyword>
<dbReference type="GO" id="GO:1990904">
    <property type="term" value="C:ribonucleoprotein complex"/>
    <property type="evidence" value="ECO:0007669"/>
    <property type="project" value="UniProtKB-KW"/>
</dbReference>
<dbReference type="NCBIfam" id="NF004363">
    <property type="entry name" value="PRK05738.2-4"/>
    <property type="match status" value="1"/>
</dbReference>
<sequence>MSQKKTISSLISIIKYPRITDKTTKDIENNVYCFEVDKNSKKDDIKKAVEKIFDVKVEKINTTMSPPKTKTVGKFKGKVKKYKKAIVKLENSYRINLFENS</sequence>
<dbReference type="GO" id="GO:0003735">
    <property type="term" value="F:structural constituent of ribosome"/>
    <property type="evidence" value="ECO:0007669"/>
    <property type="project" value="InterPro"/>
</dbReference>
<keyword evidence="2" id="KW-0699">rRNA-binding</keyword>
<keyword evidence="7" id="KW-0934">Plastid</keyword>
<accession>A0A0G4KBE1</accession>
<dbReference type="GO" id="GO:0019843">
    <property type="term" value="F:rRNA binding"/>
    <property type="evidence" value="ECO:0007669"/>
    <property type="project" value="UniProtKB-KW"/>
</dbReference>
<reference evidence="8" key="1">
    <citation type="journal article" date="2017" name="BMC Genomics">
        <title>Complete chloroplast genome of Gracilaria firma (Gracilariaceae, Rhodophyta), with discussion on the use of chloroplast phylogenomics in the subclass Rhodymeniophycidae.</title>
        <authorList>
            <person name="Ng P.K."/>
            <person name="Lin S.M."/>
            <person name="Lim P.E."/>
            <person name="Liu L.C."/>
            <person name="Chen C.M."/>
            <person name="Pai T.W."/>
        </authorList>
    </citation>
    <scope>NUCLEOTIDE SEQUENCE [LARGE SCALE GENOMIC DNA]</scope>
</reference>
<dbReference type="InterPro" id="IPR012678">
    <property type="entry name" value="Ribosomal_uL23/eL15/eS24_sf"/>
</dbReference>
<dbReference type="PROSITE" id="PS00050">
    <property type="entry name" value="RIBOSOMAL_L23"/>
    <property type="match status" value="1"/>
</dbReference>
<dbReference type="GO" id="GO:0006412">
    <property type="term" value="P:translation"/>
    <property type="evidence" value="ECO:0007669"/>
    <property type="project" value="InterPro"/>
</dbReference>
<evidence type="ECO:0000313" key="8">
    <source>
        <dbReference type="Proteomes" id="UP000307987"/>
    </source>
</evidence>
<protein>
    <submittedName>
        <fullName evidence="7">Ribosomal protein L23</fullName>
    </submittedName>
</protein>
<evidence type="ECO:0000256" key="4">
    <source>
        <dbReference type="ARBA" id="ARBA00022980"/>
    </source>
</evidence>
<dbReference type="Pfam" id="PF00276">
    <property type="entry name" value="Ribosomal_L23"/>
    <property type="match status" value="1"/>
</dbReference>
<keyword evidence="5 6" id="KW-0687">Ribonucleoprotein</keyword>
<dbReference type="Gene3D" id="3.30.70.330">
    <property type="match status" value="1"/>
</dbReference>
<geneLocation type="plastid" evidence="7"/>
<evidence type="ECO:0000256" key="6">
    <source>
        <dbReference type="RuleBase" id="RU003934"/>
    </source>
</evidence>
<organism evidence="7 8">
    <name type="scientific">Laurencia snackeyi</name>
    <dbReference type="NCBI Taxonomy" id="1858662"/>
    <lineage>
        <taxon>Eukaryota</taxon>
        <taxon>Rhodophyta</taxon>
        <taxon>Florideophyceae</taxon>
        <taxon>Rhodymeniophycidae</taxon>
        <taxon>Ceramiales</taxon>
        <taxon>Rhodomelaceae</taxon>
        <taxon>Laurencieae</taxon>
        <taxon>Laurencia</taxon>
    </lineage>
</organism>
<evidence type="ECO:0000313" key="7">
    <source>
        <dbReference type="EMBL" id="CRF40157.1"/>
    </source>
</evidence>
<dbReference type="InterPro" id="IPR012677">
    <property type="entry name" value="Nucleotide-bd_a/b_plait_sf"/>
</dbReference>
<dbReference type="AlphaFoldDB" id="A0A0G4KBE1"/>
<evidence type="ECO:0000256" key="2">
    <source>
        <dbReference type="ARBA" id="ARBA00022730"/>
    </source>
</evidence>
<dbReference type="Proteomes" id="UP000307987">
    <property type="component" value="Plastid JFC0032_plastid"/>
</dbReference>
<keyword evidence="3" id="KW-0694">RNA-binding</keyword>
<dbReference type="PANTHER" id="PTHR11620">
    <property type="entry name" value="60S RIBOSOMAL PROTEIN L23A"/>
    <property type="match status" value="1"/>
</dbReference>
<comment type="similarity">
    <text evidence="1 6">Belongs to the universal ribosomal protein uL23 family.</text>
</comment>
<evidence type="ECO:0000256" key="3">
    <source>
        <dbReference type="ARBA" id="ARBA00022884"/>
    </source>
</evidence>
<evidence type="ECO:0000256" key="1">
    <source>
        <dbReference type="ARBA" id="ARBA00006700"/>
    </source>
</evidence>
<dbReference type="HAMAP" id="MF_01369_B">
    <property type="entry name" value="Ribosomal_uL23_B"/>
    <property type="match status" value="1"/>
</dbReference>
<evidence type="ECO:0000256" key="5">
    <source>
        <dbReference type="ARBA" id="ARBA00023274"/>
    </source>
</evidence>
<dbReference type="SUPFAM" id="SSF54189">
    <property type="entry name" value="Ribosomal proteins S24e, L23 and L15e"/>
    <property type="match status" value="1"/>
</dbReference>
<dbReference type="InterPro" id="IPR013025">
    <property type="entry name" value="Ribosomal_uL23-like"/>
</dbReference>
<name>A0A0G4KBE1_9FLOR</name>
<gene>
    <name evidence="7" type="primary">rpl23</name>
</gene>
<proteinExistence type="inferred from homology"/>